<dbReference type="Pfam" id="PF13788">
    <property type="entry name" value="DUF4180"/>
    <property type="match status" value="1"/>
</dbReference>
<sequence>MEIITHQNGNNRIAEVTSGEILIRQADDALQLFMDLYYQDFNGIILHERNITPEFFDLKTGLAGEVLQKCSTYQVRLAIVGDFSGYPGKSLRDFIYESNKGRLVNFLDTVEAAVSKAR</sequence>
<proteinExistence type="predicted"/>
<evidence type="ECO:0000313" key="3">
    <source>
        <dbReference type="Proteomes" id="UP000281028"/>
    </source>
</evidence>
<dbReference type="Proteomes" id="UP000281028">
    <property type="component" value="Unassembled WGS sequence"/>
</dbReference>
<gene>
    <name evidence="2" type="ORF">ECE50_001925</name>
</gene>
<feature type="domain" description="DUF4180" evidence="1">
    <location>
        <begin position="10"/>
        <end position="115"/>
    </location>
</feature>
<comment type="caution">
    <text evidence="2">The sequence shown here is derived from an EMBL/GenBank/DDBJ whole genome shotgun (WGS) entry which is preliminary data.</text>
</comment>
<dbReference type="InterPro" id="IPR025438">
    <property type="entry name" value="DUF4180"/>
</dbReference>
<dbReference type="AlphaFoldDB" id="A0A433WFA7"/>
<evidence type="ECO:0000313" key="2">
    <source>
        <dbReference type="EMBL" id="NSL85570.1"/>
    </source>
</evidence>
<accession>A0A433WFA7</accession>
<name>A0A433WFA7_9BACT</name>
<keyword evidence="3" id="KW-1185">Reference proteome</keyword>
<dbReference type="OrthoDB" id="8595425at2"/>
<organism evidence="2 3">
    <name type="scientific">Chitinophaga solisilvae</name>
    <dbReference type="NCBI Taxonomy" id="1233460"/>
    <lineage>
        <taxon>Bacteria</taxon>
        <taxon>Pseudomonadati</taxon>
        <taxon>Bacteroidota</taxon>
        <taxon>Chitinophagia</taxon>
        <taxon>Chitinophagales</taxon>
        <taxon>Chitinophagaceae</taxon>
        <taxon>Chitinophaga</taxon>
    </lineage>
</organism>
<evidence type="ECO:0000259" key="1">
    <source>
        <dbReference type="Pfam" id="PF13788"/>
    </source>
</evidence>
<dbReference type="EMBL" id="RIAR02000001">
    <property type="protein sequence ID" value="NSL85570.1"/>
    <property type="molecule type" value="Genomic_DNA"/>
</dbReference>
<reference evidence="2" key="1">
    <citation type="submission" date="2020-05" db="EMBL/GenBank/DDBJ databases">
        <title>Chitinophaga laudate sp. nov., isolated from a tropical peat swamp.</title>
        <authorList>
            <person name="Goh C.B.S."/>
            <person name="Lee M.S."/>
            <person name="Parimannan S."/>
            <person name="Pasbakhsh P."/>
            <person name="Yule C.M."/>
            <person name="Rajandas H."/>
            <person name="Loke S."/>
            <person name="Croft L."/>
            <person name="Tan J.B.L."/>
        </authorList>
    </citation>
    <scope>NUCLEOTIDE SEQUENCE</scope>
    <source>
        <strain evidence="2">Mgbs1</strain>
    </source>
</reference>
<protein>
    <submittedName>
        <fullName evidence="2">DUF4180 domain-containing protein</fullName>
    </submittedName>
</protein>